<dbReference type="PANTHER" id="PTHR35089">
    <property type="entry name" value="CHAPERONE PROTEIN SKP"/>
    <property type="match status" value="1"/>
</dbReference>
<feature type="signal peptide" evidence="4">
    <location>
        <begin position="1"/>
        <end position="19"/>
    </location>
</feature>
<dbReference type="InterPro" id="IPR005632">
    <property type="entry name" value="Chaperone_Skp"/>
</dbReference>
<dbReference type="Gene3D" id="3.30.910.20">
    <property type="entry name" value="Skp domain"/>
    <property type="match status" value="1"/>
</dbReference>
<evidence type="ECO:0000256" key="3">
    <source>
        <dbReference type="SAM" id="Coils"/>
    </source>
</evidence>
<dbReference type="Pfam" id="PF03938">
    <property type="entry name" value="OmpH"/>
    <property type="match status" value="1"/>
</dbReference>
<reference evidence="5 6" key="1">
    <citation type="journal article" date="2019" name="ISME J.">
        <title>Deianiraea, an extracellular bacterium associated with the ciliate Paramecium, suggests an alternative scenario for the evolution of Rickettsiales.</title>
        <authorList>
            <person name="Castelli M."/>
            <person name="Sabaneyeva E."/>
            <person name="Lanzoni O."/>
            <person name="Lebedeva N."/>
            <person name="Floriano A.M."/>
            <person name="Gaiarsa S."/>
            <person name="Benken K."/>
            <person name="Modeo L."/>
            <person name="Bandi C."/>
            <person name="Potekhin A."/>
            <person name="Sassera D."/>
            <person name="Petroni G."/>
        </authorList>
    </citation>
    <scope>NUCLEOTIDE SEQUENCE [LARGE SCALE GENOMIC DNA]</scope>
    <source>
        <strain evidence="5">CyL4-1</strain>
    </source>
</reference>
<proteinExistence type="inferred from homology"/>
<dbReference type="SMART" id="SM00935">
    <property type="entry name" value="OmpH"/>
    <property type="match status" value="1"/>
</dbReference>
<evidence type="ECO:0000256" key="1">
    <source>
        <dbReference type="ARBA" id="ARBA00009091"/>
    </source>
</evidence>
<dbReference type="Proteomes" id="UP000321934">
    <property type="component" value="Chromosome"/>
</dbReference>
<keyword evidence="3" id="KW-0175">Coiled coil</keyword>
<gene>
    <name evidence="5" type="ORF">Deia_00006</name>
</gene>
<dbReference type="EMBL" id="CP029077">
    <property type="protein sequence ID" value="QED22820.1"/>
    <property type="molecule type" value="Genomic_DNA"/>
</dbReference>
<keyword evidence="6" id="KW-1185">Reference proteome</keyword>
<dbReference type="AlphaFoldDB" id="A0A5B8XC26"/>
<dbReference type="GO" id="GO:0051082">
    <property type="term" value="F:unfolded protein binding"/>
    <property type="evidence" value="ECO:0007669"/>
    <property type="project" value="InterPro"/>
</dbReference>
<evidence type="ECO:0000256" key="2">
    <source>
        <dbReference type="ARBA" id="ARBA00022729"/>
    </source>
</evidence>
<protein>
    <submittedName>
        <fullName evidence="5">Skp family periplasmic chaperone</fullName>
    </submittedName>
</protein>
<sequence length="194" mass="21635">MKFLLSLALIILSQAYAKATDTPKVSTGVINVRQFEESSKKVKSYKDAINKKKEKYQNELKRMGEEINADSSALQSKISALSAAQKKVEEGKIQSRIEQATKYAQRAKAIIELAESYSGEDLNKCIMRDVEKVSKSSGMDVVLNSNSVLFISDNIPDITEKVVKEFDNSSCKLDIDNNFAKAKKDVENAEKNNK</sequence>
<evidence type="ECO:0000313" key="5">
    <source>
        <dbReference type="EMBL" id="QED22820.1"/>
    </source>
</evidence>
<dbReference type="RefSeq" id="WP_146820134.1">
    <property type="nucleotide sequence ID" value="NZ_CP029077.1"/>
</dbReference>
<organism evidence="5 6">
    <name type="scientific">Candidatus Deianiraea vastatrix</name>
    <dbReference type="NCBI Taxonomy" id="2163644"/>
    <lineage>
        <taxon>Bacteria</taxon>
        <taxon>Pseudomonadati</taxon>
        <taxon>Pseudomonadota</taxon>
        <taxon>Alphaproteobacteria</taxon>
        <taxon>Rickettsiales</taxon>
        <taxon>Candidatus Deianiraeaceae</taxon>
        <taxon>Candidatus Deianiraea</taxon>
    </lineage>
</organism>
<evidence type="ECO:0000256" key="4">
    <source>
        <dbReference type="SAM" id="SignalP"/>
    </source>
</evidence>
<name>A0A5B8XC26_9RICK</name>
<dbReference type="SUPFAM" id="SSF111384">
    <property type="entry name" value="OmpH-like"/>
    <property type="match status" value="1"/>
</dbReference>
<dbReference type="GO" id="GO:0005829">
    <property type="term" value="C:cytosol"/>
    <property type="evidence" value="ECO:0007669"/>
    <property type="project" value="TreeGrafter"/>
</dbReference>
<dbReference type="PANTHER" id="PTHR35089:SF1">
    <property type="entry name" value="CHAPERONE PROTEIN SKP"/>
    <property type="match status" value="1"/>
</dbReference>
<feature type="chain" id="PRO_5022802763" evidence="4">
    <location>
        <begin position="20"/>
        <end position="194"/>
    </location>
</feature>
<keyword evidence="2 4" id="KW-0732">Signal</keyword>
<accession>A0A5B8XC26</accession>
<feature type="coiled-coil region" evidence="3">
    <location>
        <begin position="35"/>
        <end position="73"/>
    </location>
</feature>
<dbReference type="InterPro" id="IPR024930">
    <property type="entry name" value="Skp_dom_sf"/>
</dbReference>
<evidence type="ECO:0000313" key="6">
    <source>
        <dbReference type="Proteomes" id="UP000321934"/>
    </source>
</evidence>
<comment type="similarity">
    <text evidence="1">Belongs to the Skp family.</text>
</comment>
<dbReference type="GO" id="GO:0050821">
    <property type="term" value="P:protein stabilization"/>
    <property type="evidence" value="ECO:0007669"/>
    <property type="project" value="TreeGrafter"/>
</dbReference>